<dbReference type="Gene3D" id="2.40.170.20">
    <property type="entry name" value="TonB-dependent receptor, beta-barrel domain"/>
    <property type="match status" value="1"/>
</dbReference>
<dbReference type="PANTHER" id="PTHR30069:SF29">
    <property type="entry name" value="HEMOGLOBIN AND HEMOGLOBIN-HAPTOGLOBIN-BINDING PROTEIN 1-RELATED"/>
    <property type="match status" value="1"/>
</dbReference>
<evidence type="ECO:0000256" key="2">
    <source>
        <dbReference type="ARBA" id="ARBA00008143"/>
    </source>
</evidence>
<evidence type="ECO:0000256" key="5">
    <source>
        <dbReference type="ARBA" id="ARBA00022692"/>
    </source>
</evidence>
<protein>
    <submittedName>
        <fullName evidence="17">Uncharacterized protein</fullName>
    </submittedName>
</protein>
<keyword evidence="8 11" id="KW-0472">Membrane</keyword>
<dbReference type="GO" id="GO:0015344">
    <property type="term" value="F:siderophore uptake transmembrane transporter activity"/>
    <property type="evidence" value="ECO:0007669"/>
    <property type="project" value="TreeGrafter"/>
</dbReference>
<evidence type="ECO:0000259" key="16">
    <source>
        <dbReference type="Pfam" id="PF07715"/>
    </source>
</evidence>
<feature type="domain" description="TonB-dependent receptor plug" evidence="16">
    <location>
        <begin position="41"/>
        <end position="135"/>
    </location>
</feature>
<feature type="domain" description="TonB-dependent receptor-like beta-barrel" evidence="15">
    <location>
        <begin position="250"/>
        <end position="577"/>
    </location>
</feature>
<evidence type="ECO:0000256" key="10">
    <source>
        <dbReference type="ARBA" id="ARBA00023237"/>
    </source>
</evidence>
<keyword evidence="3 11" id="KW-0813">Transport</keyword>
<evidence type="ECO:0000256" key="6">
    <source>
        <dbReference type="ARBA" id="ARBA00022729"/>
    </source>
</evidence>
<gene>
    <name evidence="17" type="ORF">CNF02_01905</name>
</gene>
<keyword evidence="10 11" id="KW-0998">Cell outer membrane</keyword>
<evidence type="ECO:0000256" key="14">
    <source>
        <dbReference type="SAM" id="SignalP"/>
    </source>
</evidence>
<evidence type="ECO:0000256" key="11">
    <source>
        <dbReference type="PROSITE-ProRule" id="PRU01360"/>
    </source>
</evidence>
<dbReference type="Pfam" id="PF00593">
    <property type="entry name" value="TonB_dep_Rec_b-barrel"/>
    <property type="match status" value="1"/>
</dbReference>
<evidence type="ECO:0000256" key="1">
    <source>
        <dbReference type="ARBA" id="ARBA00004571"/>
    </source>
</evidence>
<dbReference type="GO" id="GO:0009279">
    <property type="term" value="C:cell outer membrane"/>
    <property type="evidence" value="ECO:0007669"/>
    <property type="project" value="UniProtKB-SubCell"/>
</dbReference>
<evidence type="ECO:0000256" key="9">
    <source>
        <dbReference type="ARBA" id="ARBA00023170"/>
    </source>
</evidence>
<dbReference type="InterPro" id="IPR000531">
    <property type="entry name" value="Beta-barrel_TonB"/>
</dbReference>
<evidence type="ECO:0000256" key="7">
    <source>
        <dbReference type="ARBA" id="ARBA00023077"/>
    </source>
</evidence>
<dbReference type="Pfam" id="PF07715">
    <property type="entry name" value="Plug"/>
    <property type="match status" value="1"/>
</dbReference>
<accession>A0A2A5WGW4</accession>
<keyword evidence="9" id="KW-0675">Receptor</keyword>
<dbReference type="InterPro" id="IPR036942">
    <property type="entry name" value="Beta-barrel_TonB_sf"/>
</dbReference>
<name>A0A2A5WGW4_9GAMM</name>
<dbReference type="Gene3D" id="2.170.130.10">
    <property type="entry name" value="TonB-dependent receptor, plug domain"/>
    <property type="match status" value="1"/>
</dbReference>
<dbReference type="InterPro" id="IPR012910">
    <property type="entry name" value="Plug_dom"/>
</dbReference>
<keyword evidence="5 11" id="KW-0812">Transmembrane</keyword>
<dbReference type="PROSITE" id="PS52016">
    <property type="entry name" value="TONB_DEPENDENT_REC_3"/>
    <property type="match status" value="1"/>
</dbReference>
<evidence type="ECO:0000256" key="3">
    <source>
        <dbReference type="ARBA" id="ARBA00022448"/>
    </source>
</evidence>
<keyword evidence="4 11" id="KW-1134">Transmembrane beta strand</keyword>
<evidence type="ECO:0000313" key="17">
    <source>
        <dbReference type="EMBL" id="PDH35484.1"/>
    </source>
</evidence>
<evidence type="ECO:0000256" key="13">
    <source>
        <dbReference type="SAM" id="MobiDB-lite"/>
    </source>
</evidence>
<comment type="caution">
    <text evidence="17">The sequence shown here is derived from an EMBL/GenBank/DDBJ whole genome shotgun (WGS) entry which is preliminary data.</text>
</comment>
<evidence type="ECO:0000313" key="18">
    <source>
        <dbReference type="Proteomes" id="UP000219329"/>
    </source>
</evidence>
<comment type="similarity">
    <text evidence="2">Belongs to the TonB-dependent receptor family. Hemoglobin/haptoglobin binding protein subfamily.</text>
</comment>
<reference evidence="17 18" key="1">
    <citation type="submission" date="2017-08" db="EMBL/GenBank/DDBJ databases">
        <title>Fine stratification of microbial communities through a metagenomic profile of the photic zone.</title>
        <authorList>
            <person name="Haro-Moreno J.M."/>
            <person name="Lopez-Perez M."/>
            <person name="De La Torre J."/>
            <person name="Picazo A."/>
            <person name="Camacho A."/>
            <person name="Rodriguez-Valera F."/>
        </authorList>
    </citation>
    <scope>NUCLEOTIDE SEQUENCE [LARGE SCALE GENOMIC DNA]</scope>
    <source>
        <strain evidence="17">MED-G28</strain>
    </source>
</reference>
<feature type="region of interest" description="Disordered" evidence="13">
    <location>
        <begin position="65"/>
        <end position="94"/>
    </location>
</feature>
<dbReference type="PANTHER" id="PTHR30069">
    <property type="entry name" value="TONB-DEPENDENT OUTER MEMBRANE RECEPTOR"/>
    <property type="match status" value="1"/>
</dbReference>
<keyword evidence="7 12" id="KW-0798">TonB box</keyword>
<feature type="chain" id="PRO_5012788893" evidence="14">
    <location>
        <begin position="28"/>
        <end position="722"/>
    </location>
</feature>
<evidence type="ECO:0000256" key="4">
    <source>
        <dbReference type="ARBA" id="ARBA00022452"/>
    </source>
</evidence>
<dbReference type="SUPFAM" id="SSF56935">
    <property type="entry name" value="Porins"/>
    <property type="match status" value="1"/>
</dbReference>
<sequence length="722" mass="81094">MLSSKIQVKLLTALLSAIVFVHTPNIAAQDLPTTDENSTVTYPASYFDQYEPFSVSDMLDRIPGITVARQGGPGGSSSGPGSSQGSERRGLGLGGDQVLINGRRIAGKENEGNSQLSRIPANQVQRIEIIRGTSGDLDVRGGNQVINIVLLELESSSSVAYEINMDHYHDGELKPGGSVSLSGQNGAFDYLLSAESEPRWEYRKGFETSFLADGRPNDFINKKQYTDQQPLTLTTNIGYQISDRNIMHINAQYNQNDAPGSENRLITNLLVKPNTLDIKLDDISVEEDFWEIGGDFEHTFINGNRLKSLFIINQRDSNRLRERFDLDNNRSKDLFLKTFNQYEEQILRSSYSMSLNSTQDIELGVERAQTTLDSTLGLGLLSETGSISESFGGLTPITNSDATLEEVRYEAFAVHNWRINNRMSLESTLIYEKSTIEQSGDIKKERDFDFVRPKIDYRFDITSSLQFRATIEKDVAQLSFNDFTTNINSLDDDQNSVAGNPDLRQEQSWRYDVNLEYRFDNNNGVLNSNLFYHDLEDVIDKINVSTAKSIQSANGNIGAGKRYGGSFDASLRLTSFNLPQLLLTSRIEVEDGAVADPFLSIDRRLLRQGRGQYRYGFRHDMTSRNINYGINVSGTFEGGSIVYDIDKIEKYDMDDFIMAFIELQGWGGLTYRFEATNFHEQERCRVRSRYIGGTIATGSFNEIENSCSQAGEKYAIKVRGTF</sequence>
<dbReference type="AlphaFoldDB" id="A0A2A5WGW4"/>
<feature type="signal peptide" evidence="14">
    <location>
        <begin position="1"/>
        <end position="27"/>
    </location>
</feature>
<dbReference type="InterPro" id="IPR039426">
    <property type="entry name" value="TonB-dep_rcpt-like"/>
</dbReference>
<dbReference type="GO" id="GO:0044718">
    <property type="term" value="P:siderophore transmembrane transport"/>
    <property type="evidence" value="ECO:0007669"/>
    <property type="project" value="TreeGrafter"/>
</dbReference>
<comment type="subcellular location">
    <subcellularLocation>
        <location evidence="1 11">Cell outer membrane</location>
        <topology evidence="1 11">Multi-pass membrane protein</topology>
    </subcellularLocation>
</comment>
<keyword evidence="6 14" id="KW-0732">Signal</keyword>
<dbReference type="InterPro" id="IPR037066">
    <property type="entry name" value="Plug_dom_sf"/>
</dbReference>
<dbReference type="Proteomes" id="UP000219329">
    <property type="component" value="Unassembled WGS sequence"/>
</dbReference>
<proteinExistence type="inferred from homology"/>
<evidence type="ECO:0000256" key="8">
    <source>
        <dbReference type="ARBA" id="ARBA00023136"/>
    </source>
</evidence>
<evidence type="ECO:0000256" key="12">
    <source>
        <dbReference type="RuleBase" id="RU003357"/>
    </source>
</evidence>
<evidence type="ECO:0000259" key="15">
    <source>
        <dbReference type="Pfam" id="PF00593"/>
    </source>
</evidence>
<dbReference type="EMBL" id="NTJZ01000001">
    <property type="protein sequence ID" value="PDH35484.1"/>
    <property type="molecule type" value="Genomic_DNA"/>
</dbReference>
<organism evidence="17 18">
    <name type="scientific">OM182 bacterium MED-G28</name>
    <dbReference type="NCBI Taxonomy" id="1986256"/>
    <lineage>
        <taxon>Bacteria</taxon>
        <taxon>Pseudomonadati</taxon>
        <taxon>Pseudomonadota</taxon>
        <taxon>Gammaproteobacteria</taxon>
        <taxon>OMG group</taxon>
        <taxon>OM182 clade</taxon>
    </lineage>
</organism>